<evidence type="ECO:0000313" key="1">
    <source>
        <dbReference type="EMBL" id="XDV00430.1"/>
    </source>
</evidence>
<dbReference type="EMBL" id="CP165627">
    <property type="protein sequence ID" value="XDV00430.1"/>
    <property type="molecule type" value="Genomic_DNA"/>
</dbReference>
<protein>
    <recommendedName>
        <fullName evidence="2">Restriction endonuclease</fullName>
    </recommendedName>
</protein>
<evidence type="ECO:0008006" key="2">
    <source>
        <dbReference type="Google" id="ProtNLM"/>
    </source>
</evidence>
<dbReference type="AlphaFoldDB" id="A0AB39WH85"/>
<name>A0AB39WH85_9FLAO</name>
<proteinExistence type="predicted"/>
<organism evidence="1">
    <name type="scientific">Flavobacterium sp. WC2429</name>
    <dbReference type="NCBI Taxonomy" id="3234140"/>
    <lineage>
        <taxon>Bacteria</taxon>
        <taxon>Pseudomonadati</taxon>
        <taxon>Bacteroidota</taxon>
        <taxon>Flavobacteriia</taxon>
        <taxon>Flavobacteriales</taxon>
        <taxon>Flavobacteriaceae</taxon>
        <taxon>Flavobacterium</taxon>
    </lineage>
</organism>
<reference evidence="1" key="1">
    <citation type="submission" date="2024-07" db="EMBL/GenBank/DDBJ databases">
        <authorList>
            <person name="Biller S.J."/>
        </authorList>
    </citation>
    <scope>NUCLEOTIDE SEQUENCE</scope>
    <source>
        <strain evidence="1">WC2429</strain>
    </source>
</reference>
<dbReference type="RefSeq" id="WP_369764593.1">
    <property type="nucleotide sequence ID" value="NZ_CP165627.1"/>
</dbReference>
<gene>
    <name evidence="1" type="ORF">AB3G32_08800</name>
</gene>
<accession>A0AB39WH85</accession>
<sequence length="385" mass="44965">MIKLFDKTNEYIEGPSSNNENSFNYYHKSNRFDMKIIRDTLEGWFSKYPEIEKNELKIRFKKDFDSAFFELFLYELFKKLGYEIVIHPELKNSKKRPDFLITKNGKQTYVEAKICFDKTEAEMALENLQNEFYDKLNKVKIKGFLLAIEEVNFITKKQPRVKELIAKIENEVAKLDPIQVSSAIQKYGFELCPQIEFENKDFNIIVKPIPLIESEKDTISENPIGMFPFESFWGGGEDSLRQSILKKSNRYGKFEIPYLICINALGKKTSGKTDIENLVWGSLQYTYSTNPNEREGKLTRKNDGIFYNSGKAQLKNVSGLIFTKIFPSNIPNAKYWMYKNPFANNNFNFEDIDLVYSFIEDGQISSAEGTNFDRVFEISKDWLTE</sequence>